<keyword evidence="4 11" id="KW-0808">Transferase</keyword>
<gene>
    <name evidence="11 12" type="primary">rodA</name>
    <name evidence="12" type="ORF">ENQ35_01075</name>
</gene>
<comment type="similarity">
    <text evidence="11">Belongs to the SEDS family. MrdB/RodA subfamily.</text>
</comment>
<organism evidence="12">
    <name type="scientific">Ammonifex degensii</name>
    <dbReference type="NCBI Taxonomy" id="42838"/>
    <lineage>
        <taxon>Bacteria</taxon>
        <taxon>Bacillati</taxon>
        <taxon>Bacillota</taxon>
        <taxon>Clostridia</taxon>
        <taxon>Thermoanaerobacterales</taxon>
        <taxon>Thermoanaerobacteraceae</taxon>
        <taxon>Ammonifex</taxon>
    </lineage>
</organism>
<keyword evidence="8 11" id="KW-1133">Transmembrane helix</keyword>
<dbReference type="InterPro" id="IPR011923">
    <property type="entry name" value="RodA/MrdB"/>
</dbReference>
<comment type="catalytic activity">
    <reaction evidence="11">
        <text>[GlcNAc-(1-&gt;4)-Mur2Ac(oyl-L-Ala-gamma-D-Glu-L-Lys-D-Ala-D-Ala)](n)-di-trans,octa-cis-undecaprenyl diphosphate + beta-D-GlcNAc-(1-&gt;4)-Mur2Ac(oyl-L-Ala-gamma-D-Glu-L-Lys-D-Ala-D-Ala)-di-trans,octa-cis-undecaprenyl diphosphate = [GlcNAc-(1-&gt;4)-Mur2Ac(oyl-L-Ala-gamma-D-Glu-L-Lys-D-Ala-D-Ala)](n+1)-di-trans,octa-cis-undecaprenyl diphosphate + di-trans,octa-cis-undecaprenyl diphosphate + H(+)</text>
        <dbReference type="Rhea" id="RHEA:23708"/>
        <dbReference type="Rhea" id="RHEA-COMP:9602"/>
        <dbReference type="Rhea" id="RHEA-COMP:9603"/>
        <dbReference type="ChEBI" id="CHEBI:15378"/>
        <dbReference type="ChEBI" id="CHEBI:58405"/>
        <dbReference type="ChEBI" id="CHEBI:60033"/>
        <dbReference type="ChEBI" id="CHEBI:78435"/>
        <dbReference type="EC" id="2.4.99.28"/>
    </reaction>
</comment>
<evidence type="ECO:0000256" key="3">
    <source>
        <dbReference type="ARBA" id="ARBA00022676"/>
    </source>
</evidence>
<protein>
    <recommendedName>
        <fullName evidence="11">Peptidoglycan glycosyltransferase RodA</fullName>
        <shortName evidence="11">PGT</shortName>
        <ecNumber evidence="11">2.4.99.28</ecNumber>
    </recommendedName>
    <alternativeName>
        <fullName evidence="11">Cell elongation protein RodA</fullName>
    </alternativeName>
    <alternativeName>
        <fullName evidence="11">Cell wall polymerase</fullName>
    </alternativeName>
    <alternativeName>
        <fullName evidence="11">Peptidoglycan polymerase</fullName>
        <shortName evidence="11">PG polymerase</shortName>
    </alternativeName>
</protein>
<dbReference type="PROSITE" id="PS00428">
    <property type="entry name" value="FTSW_RODA_SPOVE"/>
    <property type="match status" value="1"/>
</dbReference>
<dbReference type="EMBL" id="DSMV01000073">
    <property type="protein sequence ID" value="HDW51332.1"/>
    <property type="molecule type" value="Genomic_DNA"/>
</dbReference>
<proteinExistence type="inferred from homology"/>
<comment type="caution">
    <text evidence="12">The sequence shown here is derived from an EMBL/GenBank/DDBJ whole genome shotgun (WGS) entry which is preliminary data.</text>
</comment>
<sequence>MRARKLLRTLDYTLLSTVLLIILYGLVAISSATHVTNPTGADPFLFMKRQALWALIGLGVAALLTCWRYEGLARYATALYVLNLGLLAAVLFVGHTALGAQRWIKLGPFLLQPSEFAKLIIIVALSNFLARREGRLRGLRELMPVFFYVGLPLILILKQPDLGTSLVFVAITFGMLYMAGARASLLALLGGTGLAVAVGWVWAHLKFGVWLPLKEYQIARLTVFLNPWQDWQGAGYHVIQSQIALGSGGLWGRGLYNGTQNQLNFLPEQHTDFIFSVVGEELGFAGAAVLLLLYFILVFRGIRIAAVAKDTFGRLLATGIVTMILFHILVNVGMTMGIMPVTGIPLPFFSYGGSALLTNLAAVGLLENIYARRQQIIF</sequence>
<dbReference type="GO" id="GO:0071555">
    <property type="term" value="P:cell wall organization"/>
    <property type="evidence" value="ECO:0007669"/>
    <property type="project" value="UniProtKB-KW"/>
</dbReference>
<evidence type="ECO:0000256" key="6">
    <source>
        <dbReference type="ARBA" id="ARBA00022960"/>
    </source>
</evidence>
<keyword evidence="3 11" id="KW-0328">Glycosyltransferase</keyword>
<reference evidence="12" key="1">
    <citation type="journal article" date="2020" name="mSystems">
        <title>Genome- and Community-Level Interaction Insights into Carbon Utilization and Element Cycling Functions of Hydrothermarchaeota in Hydrothermal Sediment.</title>
        <authorList>
            <person name="Zhou Z."/>
            <person name="Liu Y."/>
            <person name="Xu W."/>
            <person name="Pan J."/>
            <person name="Luo Z.H."/>
            <person name="Li M."/>
        </authorList>
    </citation>
    <scope>NUCLEOTIDE SEQUENCE [LARGE SCALE GENOMIC DNA]</scope>
    <source>
        <strain evidence="12">SpSt-301</strain>
    </source>
</reference>
<keyword evidence="9 11" id="KW-0472">Membrane</keyword>
<evidence type="ECO:0000256" key="8">
    <source>
        <dbReference type="ARBA" id="ARBA00022989"/>
    </source>
</evidence>
<name>A0A7C1IZF8_9THEO</name>
<dbReference type="InterPro" id="IPR001182">
    <property type="entry name" value="FtsW/RodA"/>
</dbReference>
<feature type="transmembrane region" description="Helical" evidence="11">
    <location>
        <begin position="50"/>
        <end position="67"/>
    </location>
</feature>
<feature type="transmembrane region" description="Helical" evidence="11">
    <location>
        <begin position="348"/>
        <end position="366"/>
    </location>
</feature>
<evidence type="ECO:0000256" key="9">
    <source>
        <dbReference type="ARBA" id="ARBA00023136"/>
    </source>
</evidence>
<dbReference type="NCBIfam" id="TIGR02210">
    <property type="entry name" value="rodA_shape"/>
    <property type="match status" value="1"/>
</dbReference>
<keyword evidence="10 11" id="KW-0961">Cell wall biogenesis/degradation</keyword>
<feature type="transmembrane region" description="Helical" evidence="11">
    <location>
        <begin position="282"/>
        <end position="302"/>
    </location>
</feature>
<dbReference type="GO" id="GO:0015648">
    <property type="term" value="F:lipid-linked peptidoglycan transporter activity"/>
    <property type="evidence" value="ECO:0007669"/>
    <property type="project" value="TreeGrafter"/>
</dbReference>
<dbReference type="UniPathway" id="UPA00219"/>
<dbReference type="Pfam" id="PF01098">
    <property type="entry name" value="FTSW_RODA_SPOVE"/>
    <property type="match status" value="1"/>
</dbReference>
<dbReference type="GO" id="GO:0008360">
    <property type="term" value="P:regulation of cell shape"/>
    <property type="evidence" value="ECO:0007669"/>
    <property type="project" value="UniProtKB-KW"/>
</dbReference>
<dbReference type="GO" id="GO:0005886">
    <property type="term" value="C:plasma membrane"/>
    <property type="evidence" value="ECO:0007669"/>
    <property type="project" value="UniProtKB-SubCell"/>
</dbReference>
<dbReference type="GO" id="GO:0008955">
    <property type="term" value="F:peptidoglycan glycosyltransferase activity"/>
    <property type="evidence" value="ECO:0007669"/>
    <property type="project" value="UniProtKB-UniRule"/>
</dbReference>
<feature type="transmembrane region" description="Helical" evidence="11">
    <location>
        <begin position="12"/>
        <end position="30"/>
    </location>
</feature>
<dbReference type="EC" id="2.4.99.28" evidence="11"/>
<evidence type="ECO:0000256" key="4">
    <source>
        <dbReference type="ARBA" id="ARBA00022679"/>
    </source>
</evidence>
<keyword evidence="2 11" id="KW-1003">Cell membrane</keyword>
<evidence type="ECO:0000256" key="10">
    <source>
        <dbReference type="ARBA" id="ARBA00023316"/>
    </source>
</evidence>
<dbReference type="HAMAP" id="MF_02079">
    <property type="entry name" value="PGT_RodA"/>
    <property type="match status" value="1"/>
</dbReference>
<dbReference type="PANTHER" id="PTHR30474:SF1">
    <property type="entry name" value="PEPTIDOGLYCAN GLYCOSYLTRANSFERASE MRDB"/>
    <property type="match status" value="1"/>
</dbReference>
<feature type="transmembrane region" description="Helical" evidence="11">
    <location>
        <begin position="110"/>
        <end position="130"/>
    </location>
</feature>
<dbReference type="InterPro" id="IPR018365">
    <property type="entry name" value="Cell_cycle_FtsW-rel_CS"/>
</dbReference>
<dbReference type="NCBIfam" id="NF037961">
    <property type="entry name" value="RodA_shape"/>
    <property type="match status" value="1"/>
</dbReference>
<feature type="transmembrane region" description="Helical" evidence="11">
    <location>
        <begin position="186"/>
        <end position="205"/>
    </location>
</feature>
<feature type="transmembrane region" description="Helical" evidence="11">
    <location>
        <begin position="163"/>
        <end position="179"/>
    </location>
</feature>
<dbReference type="GO" id="GO:0051301">
    <property type="term" value="P:cell division"/>
    <property type="evidence" value="ECO:0007669"/>
    <property type="project" value="InterPro"/>
</dbReference>
<comment type="subcellular location">
    <subcellularLocation>
        <location evidence="11">Cell membrane</location>
        <topology evidence="11">Multi-pass membrane protein</topology>
    </subcellularLocation>
    <subcellularLocation>
        <location evidence="1">Membrane</location>
        <topology evidence="1">Multi-pass membrane protein</topology>
    </subcellularLocation>
</comment>
<keyword evidence="5 11" id="KW-0812">Transmembrane</keyword>
<comment type="function">
    <text evidence="11">Peptidoglycan polymerase that is essential for cell wall elongation.</text>
</comment>
<dbReference type="GO" id="GO:0032153">
    <property type="term" value="C:cell division site"/>
    <property type="evidence" value="ECO:0007669"/>
    <property type="project" value="TreeGrafter"/>
</dbReference>
<keyword evidence="6 11" id="KW-0133">Cell shape</keyword>
<feature type="transmembrane region" description="Helical" evidence="11">
    <location>
        <begin position="142"/>
        <end position="157"/>
    </location>
</feature>
<evidence type="ECO:0000256" key="5">
    <source>
        <dbReference type="ARBA" id="ARBA00022692"/>
    </source>
</evidence>
<keyword evidence="7 11" id="KW-0573">Peptidoglycan synthesis</keyword>
<evidence type="ECO:0000256" key="11">
    <source>
        <dbReference type="HAMAP-Rule" id="MF_02079"/>
    </source>
</evidence>
<comment type="pathway">
    <text evidence="11">Cell wall biogenesis; peptidoglycan biosynthesis.</text>
</comment>
<evidence type="ECO:0000256" key="2">
    <source>
        <dbReference type="ARBA" id="ARBA00022475"/>
    </source>
</evidence>
<feature type="transmembrane region" description="Helical" evidence="11">
    <location>
        <begin position="314"/>
        <end position="336"/>
    </location>
</feature>
<dbReference type="PANTHER" id="PTHR30474">
    <property type="entry name" value="CELL CYCLE PROTEIN"/>
    <property type="match status" value="1"/>
</dbReference>
<evidence type="ECO:0000313" key="12">
    <source>
        <dbReference type="EMBL" id="HDW51332.1"/>
    </source>
</evidence>
<evidence type="ECO:0000256" key="1">
    <source>
        <dbReference type="ARBA" id="ARBA00004141"/>
    </source>
</evidence>
<dbReference type="AlphaFoldDB" id="A0A7C1IZF8"/>
<accession>A0A7C1IZF8</accession>
<dbReference type="GO" id="GO:0009252">
    <property type="term" value="P:peptidoglycan biosynthetic process"/>
    <property type="evidence" value="ECO:0007669"/>
    <property type="project" value="UniProtKB-UniRule"/>
</dbReference>
<evidence type="ECO:0000256" key="7">
    <source>
        <dbReference type="ARBA" id="ARBA00022984"/>
    </source>
</evidence>
<feature type="transmembrane region" description="Helical" evidence="11">
    <location>
        <begin position="79"/>
        <end position="98"/>
    </location>
</feature>